<dbReference type="AlphaFoldDB" id="A0A484N1K4"/>
<keyword evidence="2" id="KW-1185">Reference proteome</keyword>
<gene>
    <name evidence="1" type="ORF">CCAM_LOCUS36343</name>
</gene>
<dbReference type="EMBL" id="OOIL02005377">
    <property type="protein sequence ID" value="VFQ94567.1"/>
    <property type="molecule type" value="Genomic_DNA"/>
</dbReference>
<evidence type="ECO:0000313" key="1">
    <source>
        <dbReference type="EMBL" id="VFQ94567.1"/>
    </source>
</evidence>
<protein>
    <submittedName>
        <fullName evidence="1">Uncharacterized protein</fullName>
    </submittedName>
</protein>
<accession>A0A484N1K4</accession>
<name>A0A484N1K4_9ASTE</name>
<evidence type="ECO:0000313" key="2">
    <source>
        <dbReference type="Proteomes" id="UP000595140"/>
    </source>
</evidence>
<dbReference type="Proteomes" id="UP000595140">
    <property type="component" value="Unassembled WGS sequence"/>
</dbReference>
<dbReference type="OrthoDB" id="673776at2759"/>
<proteinExistence type="predicted"/>
<organism evidence="1 2">
    <name type="scientific">Cuscuta campestris</name>
    <dbReference type="NCBI Taxonomy" id="132261"/>
    <lineage>
        <taxon>Eukaryota</taxon>
        <taxon>Viridiplantae</taxon>
        <taxon>Streptophyta</taxon>
        <taxon>Embryophyta</taxon>
        <taxon>Tracheophyta</taxon>
        <taxon>Spermatophyta</taxon>
        <taxon>Magnoliopsida</taxon>
        <taxon>eudicotyledons</taxon>
        <taxon>Gunneridae</taxon>
        <taxon>Pentapetalae</taxon>
        <taxon>asterids</taxon>
        <taxon>lamiids</taxon>
        <taxon>Solanales</taxon>
        <taxon>Convolvulaceae</taxon>
        <taxon>Cuscuteae</taxon>
        <taxon>Cuscuta</taxon>
        <taxon>Cuscuta subgen. Grammica</taxon>
        <taxon>Cuscuta sect. Cleistogrammica</taxon>
    </lineage>
</organism>
<reference evidence="1 2" key="1">
    <citation type="submission" date="2018-04" db="EMBL/GenBank/DDBJ databases">
        <authorList>
            <person name="Vogel A."/>
        </authorList>
    </citation>
    <scope>NUCLEOTIDE SEQUENCE [LARGE SCALE GENOMIC DNA]</scope>
</reference>
<sequence length="414" mass="46439">MTDSQKDVKALALGWKIEKRGTEMSRIPWDPLYWLLRILGEDDAEQLRALLEDHKEEIGASTYPELLEECLSLRAKNCVFLMLNPHVGSGGMAPFSSPDVFRRALRIDHCDPEIVGFLFKNFGGKQFANEPCHLGYLPIHVLLCQLHKVFPLSQWPRDDALVKLLILLCHPKLREKLECVRLLADYTDSIHHVAVSLLYNGDVIELAALLLLTHPTILPSLKSVCSSTNAMNDVLSRAIVGKFPNLSGFGLIDIFDKAGDSLTHFYTSMPSDISGEDLIKGVAKILIRDANISISKKDVDLGGVLSVDPDLMPSIHEYLSIKMDDGMDKGPNPDFRSMRAVDYRCFVTPMGDGFTRVSPAQWKRYQRLGRELYHTQAFQSPKLSSNSQAWVAPSPSVRGMTSLAMRLKRAIRFF</sequence>